<keyword evidence="2" id="KW-0472">Membrane</keyword>
<dbReference type="InterPro" id="IPR046450">
    <property type="entry name" value="PA_dom_sf"/>
</dbReference>
<name>A0A3B4E926_PYGNA</name>
<feature type="domain" description="Peptidase M28" evidence="5">
    <location>
        <begin position="412"/>
        <end position="601"/>
    </location>
</feature>
<comment type="PTM">
    <text evidence="2">Stearoylated.</text>
</comment>
<reference evidence="6" key="3">
    <citation type="submission" date="2025-09" db="UniProtKB">
        <authorList>
            <consortium name="Ensembl"/>
        </authorList>
    </citation>
    <scope>IDENTIFICATION</scope>
</reference>
<dbReference type="GO" id="GO:0042470">
    <property type="term" value="C:melanosome"/>
    <property type="evidence" value="ECO:0007669"/>
    <property type="project" value="UniProtKB-SubCell"/>
</dbReference>
<protein>
    <recommendedName>
        <fullName evidence="2">Transferrin receptor protein 1</fullName>
    </recommendedName>
</protein>
<feature type="transmembrane region" description="Helical" evidence="2">
    <location>
        <begin position="6"/>
        <end position="23"/>
    </location>
</feature>
<gene>
    <name evidence="6" type="primary">TFRC</name>
</gene>
<comment type="subcellular location">
    <subcellularLocation>
        <location evidence="2">Cell membrane</location>
        <topology evidence="2">Single-pass type II membrane protein</topology>
    </subcellularLocation>
    <subcellularLocation>
        <location evidence="2">Melanosome</location>
    </subcellularLocation>
</comment>
<proteinExistence type="inferred from homology"/>
<dbReference type="SUPFAM" id="SSF53187">
    <property type="entry name" value="Zn-dependent exopeptidases"/>
    <property type="match status" value="1"/>
</dbReference>
<comment type="similarity">
    <text evidence="1 2">Belongs to the peptidase M28 family. M28B subfamily.</text>
</comment>
<dbReference type="GO" id="GO:0033572">
    <property type="term" value="P:transferrin transport"/>
    <property type="evidence" value="ECO:0007669"/>
    <property type="project" value="UniProtKB-UniRule"/>
</dbReference>
<dbReference type="FunFam" id="1.20.930.40:FF:000002">
    <property type="entry name" value="Transferrin receptor protein 1"/>
    <property type="match status" value="1"/>
</dbReference>
<dbReference type="FunFam" id="3.40.630.10:FF:000065">
    <property type="entry name" value="Transferrin receptor 1b"/>
    <property type="match status" value="1"/>
</dbReference>
<evidence type="ECO:0000256" key="3">
    <source>
        <dbReference type="SAM" id="MobiDB-lite"/>
    </source>
</evidence>
<dbReference type="GO" id="GO:0004998">
    <property type="term" value="F:transferrin receptor activity"/>
    <property type="evidence" value="ECO:0007669"/>
    <property type="project" value="UniProtKB-UniRule"/>
</dbReference>
<comment type="subunit">
    <text evidence="2">Homodimer; disulfide-linked.</text>
</comment>
<keyword evidence="2" id="KW-0449">Lipoprotein</keyword>
<evidence type="ECO:0000256" key="1">
    <source>
        <dbReference type="ARBA" id="ARBA00005634"/>
    </source>
</evidence>
<dbReference type="PANTHER" id="PTHR10404">
    <property type="entry name" value="N-ACETYLATED-ALPHA-LINKED ACIDIC DIPEPTIDASE"/>
    <property type="match status" value="1"/>
</dbReference>
<dbReference type="Pfam" id="PF04389">
    <property type="entry name" value="Peptidase_M28"/>
    <property type="match status" value="1"/>
</dbReference>
<keyword evidence="2" id="KW-0564">Palmitate</keyword>
<dbReference type="AlphaFoldDB" id="A0A3B4E926"/>
<dbReference type="Pfam" id="PF04253">
    <property type="entry name" value="TFR_dimer"/>
    <property type="match status" value="1"/>
</dbReference>
<dbReference type="Gene3D" id="3.50.30.30">
    <property type="match status" value="1"/>
</dbReference>
<dbReference type="InterPro" id="IPR039373">
    <property type="entry name" value="Peptidase_M28B"/>
</dbReference>
<dbReference type="Gene3D" id="1.20.930.40">
    <property type="entry name" value="Transferrin receptor-like, dimerisation domain"/>
    <property type="match status" value="1"/>
</dbReference>
<keyword evidence="7" id="KW-1185">Reference proteome</keyword>
<evidence type="ECO:0000259" key="5">
    <source>
        <dbReference type="Pfam" id="PF04389"/>
    </source>
</evidence>
<evidence type="ECO:0000259" key="4">
    <source>
        <dbReference type="Pfam" id="PF04253"/>
    </source>
</evidence>
<accession>A0A3B4E926</accession>
<dbReference type="GO" id="GO:0031623">
    <property type="term" value="P:receptor internalization"/>
    <property type="evidence" value="ECO:0007669"/>
    <property type="project" value="UniProtKB-UniRule"/>
</dbReference>
<sequence>MSWEGFVAWALLALWGFSFALEADQKNRHNCFSFNGEPRSYTRFNLTQNMEGDNSQVEMKLSSDMEEEAEGNGVGEHMNHHPRPSYVSKSSQRSPRNICFMGIAILLLFIIGYLVGYLAHRKADKTYPSCAEDLAPDDGEDMAPIETVPSLDWSDITAMFKSKLTTDSIEKSLSDFSSDSHQAGSPGDEALANKLMGRFKSYGMNPWTDEHFVRVQDRPTSGTNKVTFQNKTYAESGFLSYSATGSAQGAALYAYYGQVEDLRRLQDLRINMSGRVLLVRAGKITPAEKVANAASVNAGAVLIYPDPADYSFERDTDLFGHVHLGCGDPYTPAFPSFNHTQFPPAKSSGLPAIPAQTIRASTAAAIMKGLGGDSPRGWGDGGLRDVVYKLGSESDLIAVEVNNVLTEKKIHNVFGVIKGFIDADRYVVIGAQRDAWGPGYARSTVGTSLLVELARTFSEMVNNGFKPKRSVVFASWSAGEYGAVGATEWLEGYLSSLNMKAFSYISLDGVVTGSSFKASASPLLYDLIQNTLKEVSSPTDANKSLYSEAGSNWEVMEPMKMSDPAYPFQAFSGIPSVSFRFTSDKEYPFFGTVLDTKRNLDSKVFNLRVLTKTAGEIAGQMALQLVHDHLLRLNVEKYTNTIRSKVAQINKEIISLQSSGRVPKTLRMQWLMSALGSYSRASRNLNTNIQNSDLDDYEQCRIINNRIMGVERDLLSPYVSPRENPFRHILLGSGSHTLEALREHLVAIKENSASGNIDLLRNQFALATWTIQSCANALAGSVWEMDNEI</sequence>
<feature type="region of interest" description="Disordered" evidence="3">
    <location>
        <begin position="66"/>
        <end position="91"/>
    </location>
</feature>
<dbReference type="Proteomes" id="UP001501920">
    <property type="component" value="Chromosome 19"/>
</dbReference>
<dbReference type="Gene3D" id="3.40.630.10">
    <property type="entry name" value="Zn peptidases"/>
    <property type="match status" value="1"/>
</dbReference>
<feature type="domain" description="Transferrin receptor-like dimerisation" evidence="4">
    <location>
        <begin position="667"/>
        <end position="778"/>
    </location>
</feature>
<dbReference type="SUPFAM" id="SSF47672">
    <property type="entry name" value="Transferrin receptor-like dimerisation domain"/>
    <property type="match status" value="1"/>
</dbReference>
<dbReference type="CDD" id="cd09848">
    <property type="entry name" value="M28_TfR"/>
    <property type="match status" value="1"/>
</dbReference>
<dbReference type="GO" id="GO:0006879">
    <property type="term" value="P:intracellular iron ion homeostasis"/>
    <property type="evidence" value="ECO:0007669"/>
    <property type="project" value="UniProtKB-UniRule"/>
</dbReference>
<keyword evidence="2" id="KW-0812">Transmembrane</keyword>
<reference evidence="6 7" key="1">
    <citation type="submission" date="2020-10" db="EMBL/GenBank/DDBJ databases">
        <title>Pygocentrus nattereri (red-bellied piranha) genome, fPygNat1, primary haplotype.</title>
        <authorList>
            <person name="Myers G."/>
            <person name="Meyer A."/>
            <person name="Karagic N."/>
            <person name="Pippel M."/>
            <person name="Winkler S."/>
            <person name="Tracey A."/>
            <person name="Wood J."/>
            <person name="Formenti G."/>
            <person name="Howe K."/>
            <person name="Fedrigo O."/>
            <person name="Jarvis E.D."/>
        </authorList>
    </citation>
    <scope>NUCLEOTIDE SEQUENCE [LARGE SCALE GENOMIC DNA]</scope>
</reference>
<dbReference type="InterPro" id="IPR007484">
    <property type="entry name" value="Peptidase_M28"/>
</dbReference>
<reference evidence="6" key="2">
    <citation type="submission" date="2025-08" db="UniProtKB">
        <authorList>
            <consortium name="Ensembl"/>
        </authorList>
    </citation>
    <scope>IDENTIFICATION</scope>
</reference>
<dbReference type="GeneTree" id="ENSGT01030000234598"/>
<evidence type="ECO:0000313" key="7">
    <source>
        <dbReference type="Proteomes" id="UP001501920"/>
    </source>
</evidence>
<evidence type="ECO:0000256" key="2">
    <source>
        <dbReference type="RuleBase" id="RU367157"/>
    </source>
</evidence>
<dbReference type="InterPro" id="IPR036757">
    <property type="entry name" value="TFR-like_dimer_dom_sf"/>
</dbReference>
<keyword evidence="2" id="KW-1003">Cell membrane</keyword>
<dbReference type="PANTHER" id="PTHR10404:SF26">
    <property type="entry name" value="TRANSFERRIN RECEPTOR PROTEIN 1"/>
    <property type="match status" value="1"/>
</dbReference>
<dbReference type="Ensembl" id="ENSPNAT00000037702.2">
    <property type="protein sequence ID" value="ENSPNAP00000033077.2"/>
    <property type="gene ID" value="ENSPNAG00000021413.2"/>
</dbReference>
<dbReference type="STRING" id="42514.ENSPNAP00000015376"/>
<comment type="function">
    <text evidence="2">Cellular uptake of iron occurs via receptor-mediated endocytosis of ligand-occupied transferrin receptor into specialized endosomes. Endosomal acidification leads to iron release. The apotransferrin-receptor complex is then recycled to the cell surface with a return to neutral pH and the concomitant loss of affinity of apotransferrin for its receptor. Transferrin receptor is necessary for development of erythrocytes and the nervous system. Acts as a lipid sensor that regulates mitochondrial fusion by regulating activation of the JNK pathway.</text>
</comment>
<keyword evidence="2" id="KW-1133">Transmembrane helix</keyword>
<keyword evidence="2" id="KW-0254">Endocytosis</keyword>
<dbReference type="GO" id="GO:0009897">
    <property type="term" value="C:external side of plasma membrane"/>
    <property type="evidence" value="ECO:0007669"/>
    <property type="project" value="TreeGrafter"/>
</dbReference>
<dbReference type="SUPFAM" id="SSF52025">
    <property type="entry name" value="PA domain"/>
    <property type="match status" value="1"/>
</dbReference>
<organism evidence="6 7">
    <name type="scientific">Pygocentrus nattereri</name>
    <name type="common">Red-bellied piranha</name>
    <dbReference type="NCBI Taxonomy" id="42514"/>
    <lineage>
        <taxon>Eukaryota</taxon>
        <taxon>Metazoa</taxon>
        <taxon>Chordata</taxon>
        <taxon>Craniata</taxon>
        <taxon>Vertebrata</taxon>
        <taxon>Euteleostomi</taxon>
        <taxon>Actinopterygii</taxon>
        <taxon>Neopterygii</taxon>
        <taxon>Teleostei</taxon>
        <taxon>Ostariophysi</taxon>
        <taxon>Characiformes</taxon>
        <taxon>Characoidei</taxon>
        <taxon>Pygocentrus</taxon>
    </lineage>
</organism>
<feature type="transmembrane region" description="Helical" evidence="2">
    <location>
        <begin position="98"/>
        <end position="119"/>
    </location>
</feature>
<keyword evidence="2" id="KW-0325">Glycoprotein</keyword>
<evidence type="ECO:0000313" key="6">
    <source>
        <dbReference type="Ensembl" id="ENSPNAP00000033077.2"/>
    </source>
</evidence>
<keyword evidence="2" id="KW-0675">Receptor</keyword>
<comment type="caution">
    <text evidence="2">Lacks conserved residue(s) required for the propagation of feature annotation.</text>
</comment>
<dbReference type="InterPro" id="IPR007365">
    <property type="entry name" value="TFR-like_dimer_dom"/>
</dbReference>